<reference evidence="7 8" key="1">
    <citation type="submission" date="2015-07" db="EMBL/GenBank/DDBJ databases">
        <title>Genome sequence of Leptolinea tardivitalis DSM 16556.</title>
        <authorList>
            <person name="Hemp J."/>
            <person name="Ward L.M."/>
            <person name="Pace L.A."/>
            <person name="Fischer W.W."/>
        </authorList>
    </citation>
    <scope>NUCLEOTIDE SEQUENCE [LARGE SCALE GENOMIC DNA]</scope>
    <source>
        <strain evidence="7 8">YMTK-2</strain>
    </source>
</reference>
<evidence type="ECO:0000256" key="2">
    <source>
        <dbReference type="ARBA" id="ARBA00022552"/>
    </source>
</evidence>
<dbReference type="GO" id="GO:0006364">
    <property type="term" value="P:rRNA processing"/>
    <property type="evidence" value="ECO:0007669"/>
    <property type="project" value="UniProtKB-KW"/>
</dbReference>
<dbReference type="PANTHER" id="PTHR46111:SF1">
    <property type="entry name" value="RIBOSOMAL RNA SMALL SUBUNIT METHYLTRANSFERASE I"/>
    <property type="match status" value="1"/>
</dbReference>
<keyword evidence="4" id="KW-0808">Transferase</keyword>
<evidence type="ECO:0000256" key="3">
    <source>
        <dbReference type="ARBA" id="ARBA00022603"/>
    </source>
</evidence>
<evidence type="ECO:0000313" key="8">
    <source>
        <dbReference type="Proteomes" id="UP000050430"/>
    </source>
</evidence>
<dbReference type="PANTHER" id="PTHR46111">
    <property type="entry name" value="RIBOSOMAL RNA SMALL SUBUNIT METHYLTRANSFERASE I"/>
    <property type="match status" value="1"/>
</dbReference>
<name>A0A0P6XIG4_9CHLR</name>
<dbReference type="AlphaFoldDB" id="A0A0P6XIG4"/>
<keyword evidence="1" id="KW-0963">Cytoplasm</keyword>
<keyword evidence="8" id="KW-1185">Reference proteome</keyword>
<evidence type="ECO:0000259" key="6">
    <source>
        <dbReference type="Pfam" id="PF00590"/>
    </source>
</evidence>
<dbReference type="EMBL" id="LGCK01000002">
    <property type="protein sequence ID" value="KPL74752.1"/>
    <property type="molecule type" value="Genomic_DNA"/>
</dbReference>
<protein>
    <recommendedName>
        <fullName evidence="6">Tetrapyrrole methylase domain-containing protein</fullName>
    </recommendedName>
</protein>
<dbReference type="CDD" id="cd19918">
    <property type="entry name" value="RsmI_like"/>
    <property type="match status" value="1"/>
</dbReference>
<accession>A0A0P6XIG4</accession>
<proteinExistence type="predicted"/>
<dbReference type="SUPFAM" id="SSF53790">
    <property type="entry name" value="Tetrapyrrole methylase"/>
    <property type="match status" value="1"/>
</dbReference>
<organism evidence="7 8">
    <name type="scientific">Leptolinea tardivitalis</name>
    <dbReference type="NCBI Taxonomy" id="229920"/>
    <lineage>
        <taxon>Bacteria</taxon>
        <taxon>Bacillati</taxon>
        <taxon>Chloroflexota</taxon>
        <taxon>Anaerolineae</taxon>
        <taxon>Anaerolineales</taxon>
        <taxon>Anaerolineaceae</taxon>
        <taxon>Leptolinea</taxon>
    </lineage>
</organism>
<dbReference type="InterPro" id="IPR014777">
    <property type="entry name" value="4pyrrole_Mease_sub1"/>
</dbReference>
<feature type="domain" description="Tetrapyrrole methylase" evidence="6">
    <location>
        <begin position="11"/>
        <end position="211"/>
    </location>
</feature>
<evidence type="ECO:0000256" key="1">
    <source>
        <dbReference type="ARBA" id="ARBA00022490"/>
    </source>
</evidence>
<dbReference type="GO" id="GO:0032259">
    <property type="term" value="P:methylation"/>
    <property type="evidence" value="ECO:0007669"/>
    <property type="project" value="UniProtKB-KW"/>
</dbReference>
<dbReference type="OrthoDB" id="9809084at2"/>
<keyword evidence="2" id="KW-0698">rRNA processing</keyword>
<evidence type="ECO:0000313" key="7">
    <source>
        <dbReference type="EMBL" id="KPL74752.1"/>
    </source>
</evidence>
<dbReference type="InterPro" id="IPR035996">
    <property type="entry name" value="4pyrrol_Methylase_sf"/>
</dbReference>
<dbReference type="InterPro" id="IPR014776">
    <property type="entry name" value="4pyrrole_Mease_sub2"/>
</dbReference>
<dbReference type="Gene3D" id="3.40.1010.10">
    <property type="entry name" value="Cobalt-precorrin-4 Transmethylase, Domain 1"/>
    <property type="match status" value="1"/>
</dbReference>
<dbReference type="GO" id="GO:0008168">
    <property type="term" value="F:methyltransferase activity"/>
    <property type="evidence" value="ECO:0007669"/>
    <property type="project" value="UniProtKB-KW"/>
</dbReference>
<gene>
    <name evidence="7" type="ORF">ADM99_01360</name>
</gene>
<evidence type="ECO:0000256" key="5">
    <source>
        <dbReference type="ARBA" id="ARBA00022691"/>
    </source>
</evidence>
<dbReference type="Pfam" id="PF00590">
    <property type="entry name" value="TP_methylase"/>
    <property type="match status" value="1"/>
</dbReference>
<dbReference type="Proteomes" id="UP000050430">
    <property type="component" value="Unassembled WGS sequence"/>
</dbReference>
<dbReference type="Gene3D" id="3.30.950.10">
    <property type="entry name" value="Methyltransferase, Cobalt-precorrin-4 Transmethylase, Domain 2"/>
    <property type="match status" value="1"/>
</dbReference>
<dbReference type="STRING" id="229920.ADM99_01360"/>
<sequence>MDLRNIKLGILYIVATPIGNPRDITLRAIDILREADAVICEDRKIGSRLAKSIGIDVKEWIEASEHNESRAGDLVQEKLLCGASIALITDCGTPVFSDPGARLIERAIGIGAKVVPVPGASSLMATLSILDLPLTKFYFAGFLPRQPEERVAMLEYIRKMHIPIVLMDTPYRMDTVLKDSIKAFGSGKRAVLACDLTLPGEIIYRGNLGEIYKQAGGKKAEFILVVY</sequence>
<keyword evidence="5" id="KW-0949">S-adenosyl-L-methionine</keyword>
<comment type="caution">
    <text evidence="7">The sequence shown here is derived from an EMBL/GenBank/DDBJ whole genome shotgun (WGS) entry which is preliminary data.</text>
</comment>
<dbReference type="PATRIC" id="fig|229920.5.peg.3086"/>
<dbReference type="PIRSF" id="PIRSF005917">
    <property type="entry name" value="MTase_YraL"/>
    <property type="match status" value="1"/>
</dbReference>
<dbReference type="InterPro" id="IPR000878">
    <property type="entry name" value="4pyrrol_Mease"/>
</dbReference>
<dbReference type="InterPro" id="IPR008189">
    <property type="entry name" value="rRNA_ssu_MeTfrase_I"/>
</dbReference>
<evidence type="ECO:0000256" key="4">
    <source>
        <dbReference type="ARBA" id="ARBA00022679"/>
    </source>
</evidence>
<dbReference type="RefSeq" id="WP_062423233.1">
    <property type="nucleotide sequence ID" value="NZ_BBYA01000014.1"/>
</dbReference>
<keyword evidence="3" id="KW-0489">Methyltransferase</keyword>